<proteinExistence type="predicted"/>
<feature type="domain" description="Zinc finger CGNR" evidence="1">
    <location>
        <begin position="143"/>
        <end position="183"/>
    </location>
</feature>
<dbReference type="STRING" id="414778.BCM40_06895"/>
<evidence type="ECO:0000259" key="1">
    <source>
        <dbReference type="Pfam" id="PF11706"/>
    </source>
</evidence>
<name>A0A1C7EH47_9BACL</name>
<dbReference type="OrthoDB" id="123307at2"/>
<dbReference type="InterPro" id="IPR010852">
    <property type="entry name" value="ABATE"/>
</dbReference>
<dbReference type="Gene3D" id="1.10.3300.10">
    <property type="entry name" value="Jann2411-like domain"/>
    <property type="match status" value="1"/>
</dbReference>
<dbReference type="PANTHER" id="PTHR35525:SF3">
    <property type="entry name" value="BLL6575 PROTEIN"/>
    <property type="match status" value="1"/>
</dbReference>
<dbReference type="InterPro" id="IPR021005">
    <property type="entry name" value="Znf_CGNR"/>
</dbReference>
<dbReference type="RefSeq" id="WP_065526155.1">
    <property type="nucleotide sequence ID" value="NZ_CP016543.2"/>
</dbReference>
<keyword evidence="3" id="KW-1185">Reference proteome</keyword>
<dbReference type="EMBL" id="CP016543">
    <property type="protein sequence ID" value="ANU23108.1"/>
    <property type="molecule type" value="Genomic_DNA"/>
</dbReference>
<evidence type="ECO:0000313" key="2">
    <source>
        <dbReference type="EMBL" id="ANU23108.1"/>
    </source>
</evidence>
<dbReference type="AlphaFoldDB" id="A0A1C7EH47"/>
<gene>
    <name evidence="2" type="ORF">BCM40_06895</name>
</gene>
<protein>
    <recommendedName>
        <fullName evidence="1">Zinc finger CGNR domain-containing protein</fullName>
    </recommendedName>
</protein>
<accession>A0A1C7EH47</accession>
<organism evidence="2 3">
    <name type="scientific">Planococcus donghaensis</name>
    <dbReference type="NCBI Taxonomy" id="414778"/>
    <lineage>
        <taxon>Bacteria</taxon>
        <taxon>Bacillati</taxon>
        <taxon>Bacillota</taxon>
        <taxon>Bacilli</taxon>
        <taxon>Bacillales</taxon>
        <taxon>Caryophanaceae</taxon>
        <taxon>Planococcus</taxon>
    </lineage>
</organism>
<dbReference type="KEGG" id="pdg:BCM40_06895"/>
<reference evidence="2" key="1">
    <citation type="submission" date="2016-10" db="EMBL/GenBank/DDBJ databases">
        <authorList>
            <person name="See-Too W.S."/>
        </authorList>
    </citation>
    <scope>NUCLEOTIDE SEQUENCE</scope>
    <source>
        <strain evidence="2">DSM 22276</strain>
    </source>
</reference>
<evidence type="ECO:0000313" key="3">
    <source>
        <dbReference type="Proteomes" id="UP000092495"/>
    </source>
</evidence>
<sequence length="186" mass="21470">MTITNENYYSYVSDYLFINFLNTINIKKIAVTDFLEEENGLEDWLSYMAKQGILNSQQVEQLKMSPIDAKKMKAFREEWRSDFERSGESQNAFESLAMYTKQAPLSFDAFLKPIPSKGGTEGLLAILSFEMLLAYQSGIFEKLKKCDSSVCYAFFIDTSGKRKWCSMEVCGNREKARRHYAKKLNS</sequence>
<dbReference type="PANTHER" id="PTHR35525">
    <property type="entry name" value="BLL6575 PROTEIN"/>
    <property type="match status" value="1"/>
</dbReference>
<dbReference type="Pfam" id="PF11706">
    <property type="entry name" value="zf-CGNR"/>
    <property type="match status" value="1"/>
</dbReference>
<dbReference type="Proteomes" id="UP000092495">
    <property type="component" value="Chromosome"/>
</dbReference>
<dbReference type="InterPro" id="IPR023286">
    <property type="entry name" value="ABATE_dom_sf"/>
</dbReference>
<dbReference type="SUPFAM" id="SSF160904">
    <property type="entry name" value="Jann2411-like"/>
    <property type="match status" value="1"/>
</dbReference>